<dbReference type="InterPro" id="IPR036047">
    <property type="entry name" value="F-box-like_dom_sf"/>
</dbReference>
<dbReference type="EMBL" id="GDJX01010020">
    <property type="protein sequence ID" value="JAT57916.1"/>
    <property type="molecule type" value="Transcribed_RNA"/>
</dbReference>
<evidence type="ECO:0000259" key="2">
    <source>
        <dbReference type="PROSITE" id="PS50181"/>
    </source>
</evidence>
<reference evidence="3" key="1">
    <citation type="submission" date="2015-07" db="EMBL/GenBank/DDBJ databases">
        <title>Transcriptome Assembly of Anthurium amnicola.</title>
        <authorList>
            <person name="Suzuki J."/>
        </authorList>
    </citation>
    <scope>NUCLEOTIDE SEQUENCE</scope>
</reference>
<dbReference type="AlphaFoldDB" id="A0A1D1YTH3"/>
<protein>
    <recommendedName>
        <fullName evidence="1">F-box protein</fullName>
    </recommendedName>
</protein>
<dbReference type="PANTHER" id="PTHR12874:SF26">
    <property type="entry name" value="F-BOX PROTEIN"/>
    <property type="match status" value="1"/>
</dbReference>
<dbReference type="SUPFAM" id="SSF81383">
    <property type="entry name" value="F-box domain"/>
    <property type="match status" value="1"/>
</dbReference>
<dbReference type="Gene3D" id="1.20.1280.50">
    <property type="match status" value="1"/>
</dbReference>
<organism evidence="3">
    <name type="scientific">Anthurium amnicola</name>
    <dbReference type="NCBI Taxonomy" id="1678845"/>
    <lineage>
        <taxon>Eukaryota</taxon>
        <taxon>Viridiplantae</taxon>
        <taxon>Streptophyta</taxon>
        <taxon>Embryophyta</taxon>
        <taxon>Tracheophyta</taxon>
        <taxon>Spermatophyta</taxon>
        <taxon>Magnoliopsida</taxon>
        <taxon>Liliopsida</taxon>
        <taxon>Araceae</taxon>
        <taxon>Pothoideae</taxon>
        <taxon>Potheae</taxon>
        <taxon>Anthurium</taxon>
    </lineage>
</organism>
<evidence type="ECO:0000256" key="1">
    <source>
        <dbReference type="RuleBase" id="RU369085"/>
    </source>
</evidence>
<dbReference type="GO" id="GO:0005737">
    <property type="term" value="C:cytoplasm"/>
    <property type="evidence" value="ECO:0007669"/>
    <property type="project" value="TreeGrafter"/>
</dbReference>
<sequence length="153" mass="17667">MEGLPPELCSRIFSRLDHQGLATALQVCRRWKRLACDDALWSRLFTHRWGADRAQFYAPPPRGPKSWKDAYEVQDRCDRIGVGLKMVREGEGYYLVHQGEIQRCLGWRGEKSLGEEEGGGETPRPLEVSEKMLFFLADLETACARARRTRRRT</sequence>
<dbReference type="GO" id="GO:0019005">
    <property type="term" value="C:SCF ubiquitin ligase complex"/>
    <property type="evidence" value="ECO:0007669"/>
    <property type="project" value="UniProtKB-UniRule"/>
</dbReference>
<accession>A0A1D1YTH3</accession>
<evidence type="ECO:0000313" key="3">
    <source>
        <dbReference type="EMBL" id="JAT57916.1"/>
    </source>
</evidence>
<dbReference type="GO" id="GO:0005634">
    <property type="term" value="C:nucleus"/>
    <property type="evidence" value="ECO:0007669"/>
    <property type="project" value="UniProtKB-SubCell"/>
</dbReference>
<dbReference type="PROSITE" id="PS50181">
    <property type="entry name" value="FBOX"/>
    <property type="match status" value="1"/>
</dbReference>
<dbReference type="GO" id="GO:0016567">
    <property type="term" value="P:protein ubiquitination"/>
    <property type="evidence" value="ECO:0007669"/>
    <property type="project" value="UniProtKB-UniRule"/>
</dbReference>
<dbReference type="GO" id="GO:0031146">
    <property type="term" value="P:SCF-dependent proteasomal ubiquitin-dependent protein catabolic process"/>
    <property type="evidence" value="ECO:0007669"/>
    <property type="project" value="UniProtKB-UniRule"/>
</dbReference>
<name>A0A1D1YTH3_9ARAE</name>
<dbReference type="InterPro" id="IPR001810">
    <property type="entry name" value="F-box_dom"/>
</dbReference>
<comment type="pathway">
    <text evidence="1">Protein modification; protein ubiquitination.</text>
</comment>
<proteinExistence type="predicted"/>
<dbReference type="PANTHER" id="PTHR12874">
    <property type="entry name" value="F-BOX ONLY PROTEIN 48-RELATED"/>
    <property type="match status" value="1"/>
</dbReference>
<comment type="function">
    <text evidence="1">Acts as a component of a SCF E3 ubiquitin ligase complexes.</text>
</comment>
<keyword evidence="1" id="KW-0539">Nucleus</keyword>
<gene>
    <name evidence="3" type="primary">pof10_0</name>
    <name evidence="3" type="ORF">g.56371</name>
</gene>
<comment type="subunit">
    <text evidence="1">Component of the SCF-type E3 ligase complex.</text>
</comment>
<feature type="domain" description="F-box" evidence="2">
    <location>
        <begin position="1"/>
        <end position="44"/>
    </location>
</feature>
<keyword evidence="1" id="KW-0833">Ubl conjugation pathway</keyword>
<dbReference type="Pfam" id="PF12937">
    <property type="entry name" value="F-box-like"/>
    <property type="match status" value="1"/>
</dbReference>
<comment type="subcellular location">
    <subcellularLocation>
        <location evidence="1">Nucleus</location>
    </subcellularLocation>
</comment>